<dbReference type="SUPFAM" id="SSF52172">
    <property type="entry name" value="CheY-like"/>
    <property type="match status" value="1"/>
</dbReference>
<dbReference type="GO" id="GO:0000160">
    <property type="term" value="P:phosphorelay signal transduction system"/>
    <property type="evidence" value="ECO:0007669"/>
    <property type="project" value="InterPro"/>
</dbReference>
<dbReference type="EMBL" id="JAAIVB010000012">
    <property type="protein sequence ID" value="NEX60275.1"/>
    <property type="molecule type" value="Genomic_DNA"/>
</dbReference>
<reference evidence="3 4" key="1">
    <citation type="submission" date="2020-02" db="EMBL/GenBank/DDBJ databases">
        <authorList>
            <person name="Kim M.K."/>
        </authorList>
    </citation>
    <scope>NUCLEOTIDE SEQUENCE [LARGE SCALE GENOMIC DNA]</scope>
    <source>
        <strain evidence="3 4">17J57-3</strain>
    </source>
</reference>
<evidence type="ECO:0000259" key="2">
    <source>
        <dbReference type="PROSITE" id="PS50110"/>
    </source>
</evidence>
<keyword evidence="4" id="KW-1185">Reference proteome</keyword>
<dbReference type="Gene3D" id="3.40.50.2300">
    <property type="match status" value="1"/>
</dbReference>
<feature type="modified residue" description="4-aspartylphosphate" evidence="1">
    <location>
        <position position="60"/>
    </location>
</feature>
<dbReference type="SMART" id="SM00448">
    <property type="entry name" value="REC"/>
    <property type="match status" value="1"/>
</dbReference>
<sequence>MNQNDKTSPPRALVVDDGMVERLAGKALLEKLGFRAETASSGEDALRMMAHGSVDLLLCDVSMPGMSGMDVLAATRALLPRPAVILVSSFNDPSAMDAALQAGAAACLAKPLRFDGLRAAVAEAVRVRQGLPD</sequence>
<proteinExistence type="predicted"/>
<name>A0A6B3SLM9_9BURK</name>
<comment type="caution">
    <text evidence="3">The sequence shown here is derived from an EMBL/GenBank/DDBJ whole genome shotgun (WGS) entry which is preliminary data.</text>
</comment>
<dbReference type="AlphaFoldDB" id="A0A6B3SLM9"/>
<accession>A0A6B3SLM9</accession>
<evidence type="ECO:0000313" key="3">
    <source>
        <dbReference type="EMBL" id="NEX60275.1"/>
    </source>
</evidence>
<dbReference type="Proteomes" id="UP000482155">
    <property type="component" value="Unassembled WGS sequence"/>
</dbReference>
<dbReference type="PROSITE" id="PS50110">
    <property type="entry name" value="RESPONSE_REGULATORY"/>
    <property type="match status" value="1"/>
</dbReference>
<dbReference type="PANTHER" id="PTHR43228">
    <property type="entry name" value="TWO-COMPONENT RESPONSE REGULATOR"/>
    <property type="match status" value="1"/>
</dbReference>
<dbReference type="InterPro" id="IPR052048">
    <property type="entry name" value="ST_Response_Regulator"/>
</dbReference>
<gene>
    <name evidence="3" type="ORF">G3574_04215</name>
</gene>
<evidence type="ECO:0000256" key="1">
    <source>
        <dbReference type="PROSITE-ProRule" id="PRU00169"/>
    </source>
</evidence>
<dbReference type="Pfam" id="PF00072">
    <property type="entry name" value="Response_reg"/>
    <property type="match status" value="1"/>
</dbReference>
<keyword evidence="1" id="KW-0597">Phosphoprotein</keyword>
<evidence type="ECO:0000313" key="4">
    <source>
        <dbReference type="Proteomes" id="UP000482155"/>
    </source>
</evidence>
<dbReference type="RefSeq" id="WP_163960775.1">
    <property type="nucleotide sequence ID" value="NZ_JAAIVB010000012.1"/>
</dbReference>
<dbReference type="InterPro" id="IPR011006">
    <property type="entry name" value="CheY-like_superfamily"/>
</dbReference>
<dbReference type="PANTHER" id="PTHR43228:SF1">
    <property type="entry name" value="TWO-COMPONENT RESPONSE REGULATOR ARR22"/>
    <property type="match status" value="1"/>
</dbReference>
<organism evidence="3 4">
    <name type="scientific">Noviherbaspirillum galbum</name>
    <dbReference type="NCBI Taxonomy" id="2709383"/>
    <lineage>
        <taxon>Bacteria</taxon>
        <taxon>Pseudomonadati</taxon>
        <taxon>Pseudomonadota</taxon>
        <taxon>Betaproteobacteria</taxon>
        <taxon>Burkholderiales</taxon>
        <taxon>Oxalobacteraceae</taxon>
        <taxon>Noviherbaspirillum</taxon>
    </lineage>
</organism>
<dbReference type="CDD" id="cd00156">
    <property type="entry name" value="REC"/>
    <property type="match status" value="1"/>
</dbReference>
<protein>
    <submittedName>
        <fullName evidence="3">Response regulator</fullName>
    </submittedName>
</protein>
<dbReference type="InterPro" id="IPR001789">
    <property type="entry name" value="Sig_transdc_resp-reg_receiver"/>
</dbReference>
<feature type="domain" description="Response regulatory" evidence="2">
    <location>
        <begin position="11"/>
        <end position="125"/>
    </location>
</feature>